<proteinExistence type="predicted"/>
<dbReference type="EMBL" id="LSRX01001830">
    <property type="protein sequence ID" value="OLP77169.1"/>
    <property type="molecule type" value="Genomic_DNA"/>
</dbReference>
<dbReference type="AlphaFoldDB" id="A0A1Q9C2M2"/>
<keyword evidence="3" id="KW-1185">Reference proteome</keyword>
<gene>
    <name evidence="2" type="ORF">AK812_SmicGene42799</name>
</gene>
<feature type="region of interest" description="Disordered" evidence="1">
    <location>
        <begin position="1"/>
        <end position="22"/>
    </location>
</feature>
<sequence>MYNDEGCRQFGAETGGGGRGGVEELEVELEVEMKMEVEGGEAGGGAGDGSGGRRIFAGATGLGSRCQRTVP</sequence>
<dbReference type="Proteomes" id="UP000186817">
    <property type="component" value="Unassembled WGS sequence"/>
</dbReference>
<accession>A0A1Q9C2M2</accession>
<protein>
    <submittedName>
        <fullName evidence="2">Uncharacterized protein</fullName>
    </submittedName>
</protein>
<evidence type="ECO:0000256" key="1">
    <source>
        <dbReference type="SAM" id="MobiDB-lite"/>
    </source>
</evidence>
<evidence type="ECO:0000313" key="3">
    <source>
        <dbReference type="Proteomes" id="UP000186817"/>
    </source>
</evidence>
<comment type="caution">
    <text evidence="2">The sequence shown here is derived from an EMBL/GenBank/DDBJ whole genome shotgun (WGS) entry which is preliminary data.</text>
</comment>
<reference evidence="2 3" key="1">
    <citation type="submission" date="2016-02" db="EMBL/GenBank/DDBJ databases">
        <title>Genome analysis of coral dinoflagellate symbionts highlights evolutionary adaptations to a symbiotic lifestyle.</title>
        <authorList>
            <person name="Aranda M."/>
            <person name="Li Y."/>
            <person name="Liew Y.J."/>
            <person name="Baumgarten S."/>
            <person name="Simakov O."/>
            <person name="Wilson M."/>
            <person name="Piel J."/>
            <person name="Ashoor H."/>
            <person name="Bougouffa S."/>
            <person name="Bajic V.B."/>
            <person name="Ryu T."/>
            <person name="Ravasi T."/>
            <person name="Bayer T."/>
            <person name="Micklem G."/>
            <person name="Kim H."/>
            <person name="Bhak J."/>
            <person name="Lajeunesse T.C."/>
            <person name="Voolstra C.R."/>
        </authorList>
    </citation>
    <scope>NUCLEOTIDE SEQUENCE [LARGE SCALE GENOMIC DNA]</scope>
    <source>
        <strain evidence="2 3">CCMP2467</strain>
    </source>
</reference>
<evidence type="ECO:0000313" key="2">
    <source>
        <dbReference type="EMBL" id="OLP77169.1"/>
    </source>
</evidence>
<feature type="compositionally biased region" description="Gly residues" evidence="1">
    <location>
        <begin position="40"/>
        <end position="52"/>
    </location>
</feature>
<feature type="region of interest" description="Disordered" evidence="1">
    <location>
        <begin position="39"/>
        <end position="71"/>
    </location>
</feature>
<name>A0A1Q9C2M2_SYMMI</name>
<organism evidence="2 3">
    <name type="scientific">Symbiodinium microadriaticum</name>
    <name type="common">Dinoflagellate</name>
    <name type="synonym">Zooxanthella microadriatica</name>
    <dbReference type="NCBI Taxonomy" id="2951"/>
    <lineage>
        <taxon>Eukaryota</taxon>
        <taxon>Sar</taxon>
        <taxon>Alveolata</taxon>
        <taxon>Dinophyceae</taxon>
        <taxon>Suessiales</taxon>
        <taxon>Symbiodiniaceae</taxon>
        <taxon>Symbiodinium</taxon>
    </lineage>
</organism>